<dbReference type="Gene3D" id="1.10.10.10">
    <property type="entry name" value="Winged helix-like DNA-binding domain superfamily/Winged helix DNA-binding domain"/>
    <property type="match status" value="1"/>
</dbReference>
<evidence type="ECO:0000259" key="1">
    <source>
        <dbReference type="PROSITE" id="PS50995"/>
    </source>
</evidence>
<protein>
    <submittedName>
        <fullName evidence="2">MarR family transcriptional regulator</fullName>
    </submittedName>
</protein>
<evidence type="ECO:0000313" key="2">
    <source>
        <dbReference type="EMBL" id="MBZ5740777.1"/>
    </source>
</evidence>
<dbReference type="PANTHER" id="PTHR33164:SF94">
    <property type="entry name" value="TRANSCRIPTIONAL REGULATORY PROTEIN-RELATED"/>
    <property type="match status" value="1"/>
</dbReference>
<dbReference type="PANTHER" id="PTHR33164">
    <property type="entry name" value="TRANSCRIPTIONAL REGULATOR, MARR FAMILY"/>
    <property type="match status" value="1"/>
</dbReference>
<dbReference type="PROSITE" id="PS50995">
    <property type="entry name" value="HTH_MARR_2"/>
    <property type="match status" value="1"/>
</dbReference>
<dbReference type="InterPro" id="IPR000835">
    <property type="entry name" value="HTH_MarR-typ"/>
</dbReference>
<gene>
    <name evidence="2" type="ORF">K8U61_21585</name>
</gene>
<dbReference type="InterPro" id="IPR039422">
    <property type="entry name" value="MarR/SlyA-like"/>
</dbReference>
<organism evidence="2 3">
    <name type="scientific">Nocardioides mangrovi</name>
    <dbReference type="NCBI Taxonomy" id="2874580"/>
    <lineage>
        <taxon>Bacteria</taxon>
        <taxon>Bacillati</taxon>
        <taxon>Actinomycetota</taxon>
        <taxon>Actinomycetes</taxon>
        <taxon>Propionibacteriales</taxon>
        <taxon>Nocardioidaceae</taxon>
        <taxon>Nocardioides</taxon>
    </lineage>
</organism>
<comment type="caution">
    <text evidence="2">The sequence shown here is derived from an EMBL/GenBank/DDBJ whole genome shotgun (WGS) entry which is preliminary data.</text>
</comment>
<sequence>MERDQRRAADQELDGAADVLLRASKNLMAISVRSVLNASTEITVAQHRVLVILADHGVLTVNQIADHLGVDASNAGRHCQRLNGAGMVDRVRSESDRRSIEVVLTDAGRSLLHEVAATRRRDLRSAIEYLSQQELSAVLRGMTAFNRAVDSVERSAP</sequence>
<dbReference type="SUPFAM" id="SSF46785">
    <property type="entry name" value="Winged helix' DNA-binding domain"/>
    <property type="match status" value="1"/>
</dbReference>
<evidence type="ECO:0000313" key="3">
    <source>
        <dbReference type="Proteomes" id="UP000780875"/>
    </source>
</evidence>
<dbReference type="InterPro" id="IPR036388">
    <property type="entry name" value="WH-like_DNA-bd_sf"/>
</dbReference>
<feature type="domain" description="HTH marR-type" evidence="1">
    <location>
        <begin position="13"/>
        <end position="147"/>
    </location>
</feature>
<dbReference type="RefSeq" id="WP_224125136.1">
    <property type="nucleotide sequence ID" value="NZ_JAIQZJ010000017.1"/>
</dbReference>
<dbReference type="Proteomes" id="UP000780875">
    <property type="component" value="Unassembled WGS sequence"/>
</dbReference>
<dbReference type="Pfam" id="PF12802">
    <property type="entry name" value="MarR_2"/>
    <property type="match status" value="1"/>
</dbReference>
<dbReference type="InterPro" id="IPR036390">
    <property type="entry name" value="WH_DNA-bd_sf"/>
</dbReference>
<reference evidence="2 3" key="1">
    <citation type="submission" date="2021-09" db="EMBL/GenBank/DDBJ databases">
        <title>Whole genome sequence of Nocardioides sp. GBK3QG-3.</title>
        <authorList>
            <person name="Tuo L."/>
        </authorList>
    </citation>
    <scope>NUCLEOTIDE SEQUENCE [LARGE SCALE GENOMIC DNA]</scope>
    <source>
        <strain evidence="2 3">GBK3QG-3</strain>
    </source>
</reference>
<name>A0ABS7UJ33_9ACTN</name>
<proteinExistence type="predicted"/>
<accession>A0ABS7UJ33</accession>
<dbReference type="SMART" id="SM00347">
    <property type="entry name" value="HTH_MARR"/>
    <property type="match status" value="1"/>
</dbReference>
<keyword evidence="3" id="KW-1185">Reference proteome</keyword>
<dbReference type="PRINTS" id="PR00598">
    <property type="entry name" value="HTHMARR"/>
</dbReference>
<dbReference type="EMBL" id="JAIQZJ010000017">
    <property type="protein sequence ID" value="MBZ5740777.1"/>
    <property type="molecule type" value="Genomic_DNA"/>
</dbReference>